<accession>A0A0D9QR07</accession>
<feature type="compositionally biased region" description="Basic and acidic residues" evidence="1">
    <location>
        <begin position="562"/>
        <end position="582"/>
    </location>
</feature>
<feature type="region of interest" description="Disordered" evidence="1">
    <location>
        <begin position="1700"/>
        <end position="1719"/>
    </location>
</feature>
<feature type="compositionally biased region" description="Basic and acidic residues" evidence="1">
    <location>
        <begin position="522"/>
        <end position="531"/>
    </location>
</feature>
<evidence type="ECO:0000313" key="2">
    <source>
        <dbReference type="EMBL" id="KJP89550.1"/>
    </source>
</evidence>
<feature type="region of interest" description="Disordered" evidence="1">
    <location>
        <begin position="882"/>
        <end position="925"/>
    </location>
</feature>
<protein>
    <submittedName>
        <fullName evidence="2">Uncharacterized protein</fullName>
    </submittedName>
</protein>
<gene>
    <name evidence="2" type="ORF">AK88_00761</name>
</gene>
<feature type="compositionally biased region" description="Basic residues" evidence="1">
    <location>
        <begin position="1458"/>
        <end position="1467"/>
    </location>
</feature>
<feature type="region of interest" description="Disordered" evidence="1">
    <location>
        <begin position="1396"/>
        <end position="1416"/>
    </location>
</feature>
<feature type="compositionally biased region" description="Basic and acidic residues" evidence="1">
    <location>
        <begin position="125"/>
        <end position="139"/>
    </location>
</feature>
<feature type="compositionally biased region" description="Basic and acidic residues" evidence="1">
    <location>
        <begin position="1622"/>
        <end position="1644"/>
    </location>
</feature>
<sequence>MTTNYRSLKTAVDYEYGYMMKQGIGEEKYWRTKLGPNNTSLNNPPSISSHVENGNAKLVEAKNVCDRNDHKGEQSEDELTAAQRSETNGEIFFKKKNNYYKYNILGNSTREDNTITPLNGKKRHWLDGRNEKSQHSEQNLKRKKINEIINKYKKNMTLLHGRTSSEHSVNCDEVNSKEDECNSHFDGTYNLRGANQVDCIDADQATNLQEEGNPRDGTKSQVYDKHNGENEQWDRLRSLQKGHKEMTESSTQDIAASRKGEGSVKWEKGSISKKNSEPTKIGEHGERNYMTRYPLLLEQRKKEYYYGSSEKLITLKNYGISLGYKDRDGQGGDKSNSKLSSLLSERKKEEMEGAERPIKLHATNRADNLLPSFNLPKVYYSSEGDKKHSALDTHVGFSCKGRDFQKGKSTGDTSRGGTHLLDDDTVSNSYHELVGTEKCNSLNVDKSAAIQANLIKGATEGTSTGTFSHFNKLFNQTSFTDHEKRIREKFEQIKQMEKTIDFEEGVSDENGKGEDQQNGGSKESHHVDETLGKAGNATGRTESGEGKTNGENNYSEKFSPLMDKEASGGTTNKERTSKRETKLSYTFEVGETKPQGKEEEHRPDEGNNSYLHQDDTNEYSHGEKNLCNFKGGEKYDTVVKASHPDEQHTHVDDKPSPWTVENNDMNLSLYDKIKYSVLSKGEKDSQWKKGEEVDIHHVKPISDYSKNGLRIEQNKKWDDLREKYLDLKRRHGLDSNGEHKKGEEGRYALGKEKEKGSWVSSQDKDKLCNLWVGGKTSMGESLPSTNGVVPPLVESTSHLDQSLRKKVEQRSEKRTEAEKDKVKITNSHMNTLSNDKTAEYRRNGLPTRSEGAGNSIGHRKRNWADEVGRCTEKHSNQALAERLKSGKDKNFVSGDLRNIYSRSPAHQRSRGKSGEVDKGWKFSPTKVNKMGKTQFEAFTTTEGKKNNSSHIGVANAKVTIHDKDKGGTYQNEDNILKKYHHFLRKSPSPRSPYIRANKVNGYQNQVLHESEELRGKGRSNQPVNNSLRRDNNHSGEIAQVRDLAKKKPPMRKGMSGEEYVGRIGKLNPQKKDKINVGVKTKAKNPLFYSTNSQTDMHKKNIVETISNDLHVSNIHSLEEIKKKYENVIKRVKENLSSDNNYSKMQGEGKRTNSNERIKENLDMIKEHFNKEKMKIDEENRMRHEINMRRKMYELKIRKDFEEKIRIRREMNERKVMEEGPSGQKENVRVVHNPPQEDIHAEEAENGALEGRHGGGAKGNEVQYGKAAQRETQRDAIKPGKSKQKKNIFEDYSSDGSYYKYMYRNLYEETWNNKTKSHYHDVGDNLYLEDCSDHFFLNAKTHPSVADTLSNSFDNELISLSKIKFDDFDYNYLNEINRSVLKKKETPLRSLGAIQSHRSPYSRVSSHGGDEMGRNPNLLKPKVILTDSEGSPRRKCAQGNTQTNGGGHNESIFSDSSLIKKRERRGGRKAPECLRIPANSSAYKQNDSENILNKLLLIKRQNRARAGEPREEVESYEEVEANEEIEPAGETEVDEEPLMEEENKTDVDEVTLQNDSPEEENVHLAKKKQTRNKPSCSNGKNTRGSNRVLQKNISPEEEHSTGIKESNLRETDVGKKKKKKERKVNEWRDKNNQKNHSNRLEKDQQNKMPNESSGSDESEDDENHLKRSLSSSDNGIPKINILNNRENYIPLDVALNFVIDNEKLKKTNVQKEHKGSQKKK</sequence>
<dbReference type="Proteomes" id="UP000054561">
    <property type="component" value="Unassembled WGS sequence"/>
</dbReference>
<feature type="region of interest" description="Disordered" evidence="1">
    <location>
        <begin position="206"/>
        <end position="283"/>
    </location>
</feature>
<organism evidence="2 3">
    <name type="scientific">Plasmodium fragile</name>
    <dbReference type="NCBI Taxonomy" id="5857"/>
    <lineage>
        <taxon>Eukaryota</taxon>
        <taxon>Sar</taxon>
        <taxon>Alveolata</taxon>
        <taxon>Apicomplexa</taxon>
        <taxon>Aconoidasida</taxon>
        <taxon>Haemosporida</taxon>
        <taxon>Plasmodiidae</taxon>
        <taxon>Plasmodium</taxon>
        <taxon>Plasmodium (Plasmodium)</taxon>
    </lineage>
</organism>
<name>A0A0D9QR07_PLAFR</name>
<evidence type="ECO:0000256" key="1">
    <source>
        <dbReference type="SAM" id="MobiDB-lite"/>
    </source>
</evidence>
<dbReference type="GeneID" id="24266075"/>
<feature type="compositionally biased region" description="Basic and acidic residues" evidence="1">
    <location>
        <begin position="590"/>
        <end position="605"/>
    </location>
</feature>
<feature type="region of interest" description="Disordered" evidence="1">
    <location>
        <begin position="1009"/>
        <end position="1035"/>
    </location>
</feature>
<dbReference type="OMA" id="YEETWNN"/>
<dbReference type="OrthoDB" id="378178at2759"/>
<dbReference type="RefSeq" id="XP_012333828.1">
    <property type="nucleotide sequence ID" value="XM_012478405.1"/>
</dbReference>
<feature type="region of interest" description="Disordered" evidence="1">
    <location>
        <begin position="1501"/>
        <end position="1683"/>
    </location>
</feature>
<feature type="compositionally biased region" description="Basic and acidic residues" evidence="1">
    <location>
        <begin position="212"/>
        <end position="247"/>
    </location>
</feature>
<feature type="region of interest" description="Disordered" evidence="1">
    <location>
        <begin position="118"/>
        <end position="139"/>
    </location>
</feature>
<feature type="region of interest" description="Disordered" evidence="1">
    <location>
        <begin position="732"/>
        <end position="753"/>
    </location>
</feature>
<dbReference type="VEuPathDB" id="PlasmoDB:AK88_00761"/>
<evidence type="ECO:0000313" key="3">
    <source>
        <dbReference type="Proteomes" id="UP000054561"/>
    </source>
</evidence>
<keyword evidence="3" id="KW-1185">Reference proteome</keyword>
<proteinExistence type="predicted"/>
<feature type="compositionally biased region" description="Basic and acidic residues" evidence="1">
    <location>
        <begin position="612"/>
        <end position="624"/>
    </location>
</feature>
<feature type="compositionally biased region" description="Basic and acidic residues" evidence="1">
    <location>
        <begin position="256"/>
        <end position="283"/>
    </location>
</feature>
<dbReference type="EMBL" id="KQ001650">
    <property type="protein sequence ID" value="KJP89550.1"/>
    <property type="molecule type" value="Genomic_DNA"/>
</dbReference>
<feature type="compositionally biased region" description="Basic and acidic residues" evidence="1">
    <location>
        <begin position="1593"/>
        <end position="1613"/>
    </location>
</feature>
<feature type="compositionally biased region" description="Acidic residues" evidence="1">
    <location>
        <begin position="1513"/>
        <end position="1539"/>
    </location>
</feature>
<feature type="region of interest" description="Disordered" evidence="1">
    <location>
        <begin position="501"/>
        <end position="625"/>
    </location>
</feature>
<feature type="compositionally biased region" description="Polar residues" evidence="1">
    <location>
        <begin position="1571"/>
        <end position="1592"/>
    </location>
</feature>
<feature type="compositionally biased region" description="Basic and acidic residues" evidence="1">
    <location>
        <begin position="801"/>
        <end position="819"/>
    </location>
</feature>
<reference evidence="2 3" key="1">
    <citation type="submission" date="2014-03" db="EMBL/GenBank/DDBJ databases">
        <title>The Genome Sequence of Plasmodium fragile nilgiri.</title>
        <authorList>
            <consortium name="The Broad Institute Genomics Platform"/>
            <consortium name="The Broad Institute Genome Sequencing Center for Infectious Disease"/>
            <person name="Neafsey D."/>
            <person name="Duraisingh M."/>
            <person name="Young S.K."/>
            <person name="Zeng Q."/>
            <person name="Gargeya S."/>
            <person name="Abouelleil A."/>
            <person name="Alvarado L."/>
            <person name="Chapman S.B."/>
            <person name="Gainer-Dewar J."/>
            <person name="Goldberg J."/>
            <person name="Griggs A."/>
            <person name="Gujja S."/>
            <person name="Hansen M."/>
            <person name="Howarth C."/>
            <person name="Imamovic A."/>
            <person name="Larimer J."/>
            <person name="Pearson M."/>
            <person name="Poon T.W."/>
            <person name="Priest M."/>
            <person name="Roberts A."/>
            <person name="Saif S."/>
            <person name="Shea T."/>
            <person name="Sykes S."/>
            <person name="Wortman J."/>
            <person name="Nusbaum C."/>
            <person name="Birren B."/>
        </authorList>
    </citation>
    <scope>NUCLEOTIDE SEQUENCE [LARGE SCALE GENOMIC DNA]</scope>
    <source>
        <strain evidence="3">nilgiri</strain>
    </source>
</reference>
<feature type="region of interest" description="Disordered" evidence="1">
    <location>
        <begin position="795"/>
        <end position="819"/>
    </location>
</feature>
<feature type="region of interest" description="Disordered" evidence="1">
    <location>
        <begin position="1428"/>
        <end position="1471"/>
    </location>
</feature>